<dbReference type="EMBL" id="ML993606">
    <property type="protein sequence ID" value="KAF2163999.1"/>
    <property type="molecule type" value="Genomic_DNA"/>
</dbReference>
<dbReference type="Proteomes" id="UP000799537">
    <property type="component" value="Unassembled WGS sequence"/>
</dbReference>
<evidence type="ECO:0000313" key="3">
    <source>
        <dbReference type="Proteomes" id="UP000799537"/>
    </source>
</evidence>
<keyword evidence="3" id="KW-1185">Reference proteome</keyword>
<gene>
    <name evidence="2" type="ORF">M409DRAFT_57100</name>
</gene>
<feature type="compositionally biased region" description="Polar residues" evidence="1">
    <location>
        <begin position="82"/>
        <end position="92"/>
    </location>
</feature>
<dbReference type="RefSeq" id="XP_033664888.1">
    <property type="nucleotide sequence ID" value="XM_033813517.1"/>
</dbReference>
<sequence>MSAMGTSSEANSPTKPASGSSEGVDEEESQLDHRAGDGQDRLHQLRDEHTMLEHTEQVQAEPLASRSPAPRTPQELDEESYGSFSAAASAQDQPIDCFENEEGEAELAAALERLHHKHTKLDQEGVLNGQLDGVPEMDDDDDEWCDMHEDLRMLGAKGLRAKEVREVDRGVGRKCLSQVE</sequence>
<evidence type="ECO:0000256" key="1">
    <source>
        <dbReference type="SAM" id="MobiDB-lite"/>
    </source>
</evidence>
<accession>A0A6A6CEC0</accession>
<feature type="region of interest" description="Disordered" evidence="1">
    <location>
        <begin position="1"/>
        <end position="93"/>
    </location>
</feature>
<name>A0A6A6CEC0_ZASCE</name>
<protein>
    <submittedName>
        <fullName evidence="2">Uncharacterized protein</fullName>
    </submittedName>
</protein>
<reference evidence="2" key="1">
    <citation type="journal article" date="2020" name="Stud. Mycol.">
        <title>101 Dothideomycetes genomes: a test case for predicting lifestyles and emergence of pathogens.</title>
        <authorList>
            <person name="Haridas S."/>
            <person name="Albert R."/>
            <person name="Binder M."/>
            <person name="Bloem J."/>
            <person name="Labutti K."/>
            <person name="Salamov A."/>
            <person name="Andreopoulos B."/>
            <person name="Baker S."/>
            <person name="Barry K."/>
            <person name="Bills G."/>
            <person name="Bluhm B."/>
            <person name="Cannon C."/>
            <person name="Castanera R."/>
            <person name="Culley D."/>
            <person name="Daum C."/>
            <person name="Ezra D."/>
            <person name="Gonzalez J."/>
            <person name="Henrissat B."/>
            <person name="Kuo A."/>
            <person name="Liang C."/>
            <person name="Lipzen A."/>
            <person name="Lutzoni F."/>
            <person name="Magnuson J."/>
            <person name="Mondo S."/>
            <person name="Nolan M."/>
            <person name="Ohm R."/>
            <person name="Pangilinan J."/>
            <person name="Park H.-J."/>
            <person name="Ramirez L."/>
            <person name="Alfaro M."/>
            <person name="Sun H."/>
            <person name="Tritt A."/>
            <person name="Yoshinaga Y."/>
            <person name="Zwiers L.-H."/>
            <person name="Turgeon B."/>
            <person name="Goodwin S."/>
            <person name="Spatafora J."/>
            <person name="Crous P."/>
            <person name="Grigoriev I."/>
        </authorList>
    </citation>
    <scope>NUCLEOTIDE SEQUENCE</scope>
    <source>
        <strain evidence="2">ATCC 36951</strain>
    </source>
</reference>
<dbReference type="GeneID" id="54566789"/>
<proteinExistence type="predicted"/>
<feature type="compositionally biased region" description="Basic and acidic residues" evidence="1">
    <location>
        <begin position="30"/>
        <end position="56"/>
    </location>
</feature>
<organism evidence="2 3">
    <name type="scientific">Zasmidium cellare ATCC 36951</name>
    <dbReference type="NCBI Taxonomy" id="1080233"/>
    <lineage>
        <taxon>Eukaryota</taxon>
        <taxon>Fungi</taxon>
        <taxon>Dikarya</taxon>
        <taxon>Ascomycota</taxon>
        <taxon>Pezizomycotina</taxon>
        <taxon>Dothideomycetes</taxon>
        <taxon>Dothideomycetidae</taxon>
        <taxon>Mycosphaerellales</taxon>
        <taxon>Mycosphaerellaceae</taxon>
        <taxon>Zasmidium</taxon>
    </lineage>
</organism>
<evidence type="ECO:0000313" key="2">
    <source>
        <dbReference type="EMBL" id="KAF2163999.1"/>
    </source>
</evidence>
<feature type="compositionally biased region" description="Polar residues" evidence="1">
    <location>
        <begin position="1"/>
        <end position="17"/>
    </location>
</feature>
<dbReference type="AlphaFoldDB" id="A0A6A6CEC0"/>